<dbReference type="Proteomes" id="UP000814140">
    <property type="component" value="Unassembled WGS sequence"/>
</dbReference>
<dbReference type="EMBL" id="MU277197">
    <property type="protein sequence ID" value="KAI0064942.1"/>
    <property type="molecule type" value="Genomic_DNA"/>
</dbReference>
<keyword evidence="2" id="KW-1185">Reference proteome</keyword>
<organism evidence="1 2">
    <name type="scientific">Artomyces pyxidatus</name>
    <dbReference type="NCBI Taxonomy" id="48021"/>
    <lineage>
        <taxon>Eukaryota</taxon>
        <taxon>Fungi</taxon>
        <taxon>Dikarya</taxon>
        <taxon>Basidiomycota</taxon>
        <taxon>Agaricomycotina</taxon>
        <taxon>Agaricomycetes</taxon>
        <taxon>Russulales</taxon>
        <taxon>Auriscalpiaceae</taxon>
        <taxon>Artomyces</taxon>
    </lineage>
</organism>
<evidence type="ECO:0000313" key="1">
    <source>
        <dbReference type="EMBL" id="KAI0064942.1"/>
    </source>
</evidence>
<accession>A0ACB8T8V9</accession>
<proteinExistence type="predicted"/>
<sequence length="221" mass="25016">MNADYSKLFSSGLRVMAQRRQRRTSGIPSPLPSTPTVESSPSPGGWKKVLPVKLVPRSNVGKLASFEDDEPAVLDAKRARRRTVPSMFTADDTFNVRIWDKASSVPHPPAVLSEDDEPVDPFRRKSIALKAPMSLEKTPIYITLPDPSLQSDTSFFDFCATPQLRTRHRSSIQMSPTSMLPTSMQLPSHPYRMAMDEDDDTIDEDFFEAWNQFRVEWITLE</sequence>
<name>A0ACB8T8V9_9AGAM</name>
<reference evidence="1" key="2">
    <citation type="journal article" date="2022" name="New Phytol.">
        <title>Evolutionary transition to the ectomycorrhizal habit in the genomes of a hyperdiverse lineage of mushroom-forming fungi.</title>
        <authorList>
            <person name="Looney B."/>
            <person name="Miyauchi S."/>
            <person name="Morin E."/>
            <person name="Drula E."/>
            <person name="Courty P.E."/>
            <person name="Kohler A."/>
            <person name="Kuo A."/>
            <person name="LaButti K."/>
            <person name="Pangilinan J."/>
            <person name="Lipzen A."/>
            <person name="Riley R."/>
            <person name="Andreopoulos W."/>
            <person name="He G."/>
            <person name="Johnson J."/>
            <person name="Nolan M."/>
            <person name="Tritt A."/>
            <person name="Barry K.W."/>
            <person name="Grigoriev I.V."/>
            <person name="Nagy L.G."/>
            <person name="Hibbett D."/>
            <person name="Henrissat B."/>
            <person name="Matheny P.B."/>
            <person name="Labbe J."/>
            <person name="Martin F.M."/>
        </authorList>
    </citation>
    <scope>NUCLEOTIDE SEQUENCE</scope>
    <source>
        <strain evidence="1">HHB10654</strain>
    </source>
</reference>
<comment type="caution">
    <text evidence="1">The sequence shown here is derived from an EMBL/GenBank/DDBJ whole genome shotgun (WGS) entry which is preliminary data.</text>
</comment>
<evidence type="ECO:0000313" key="2">
    <source>
        <dbReference type="Proteomes" id="UP000814140"/>
    </source>
</evidence>
<gene>
    <name evidence="1" type="ORF">BV25DRAFT_209703</name>
</gene>
<protein>
    <submittedName>
        <fullName evidence="1">Uncharacterized protein</fullName>
    </submittedName>
</protein>
<reference evidence="1" key="1">
    <citation type="submission" date="2021-03" db="EMBL/GenBank/DDBJ databases">
        <authorList>
            <consortium name="DOE Joint Genome Institute"/>
            <person name="Ahrendt S."/>
            <person name="Looney B.P."/>
            <person name="Miyauchi S."/>
            <person name="Morin E."/>
            <person name="Drula E."/>
            <person name="Courty P.E."/>
            <person name="Chicoki N."/>
            <person name="Fauchery L."/>
            <person name="Kohler A."/>
            <person name="Kuo A."/>
            <person name="Labutti K."/>
            <person name="Pangilinan J."/>
            <person name="Lipzen A."/>
            <person name="Riley R."/>
            <person name="Andreopoulos W."/>
            <person name="He G."/>
            <person name="Johnson J."/>
            <person name="Barry K.W."/>
            <person name="Grigoriev I.V."/>
            <person name="Nagy L."/>
            <person name="Hibbett D."/>
            <person name="Henrissat B."/>
            <person name="Matheny P.B."/>
            <person name="Labbe J."/>
            <person name="Martin F."/>
        </authorList>
    </citation>
    <scope>NUCLEOTIDE SEQUENCE</scope>
    <source>
        <strain evidence="1">HHB10654</strain>
    </source>
</reference>